<feature type="transmembrane region" description="Helical" evidence="7">
    <location>
        <begin position="309"/>
        <end position="333"/>
    </location>
</feature>
<dbReference type="EMBL" id="JAFBFC010000001">
    <property type="protein sequence ID" value="MBM7701516.1"/>
    <property type="molecule type" value="Genomic_DNA"/>
</dbReference>
<dbReference type="Pfam" id="PF07690">
    <property type="entry name" value="MFS_1"/>
    <property type="match status" value="1"/>
</dbReference>
<evidence type="ECO:0000256" key="1">
    <source>
        <dbReference type="ARBA" id="ARBA00004651"/>
    </source>
</evidence>
<evidence type="ECO:0000256" key="4">
    <source>
        <dbReference type="ARBA" id="ARBA00022989"/>
    </source>
</evidence>
<accession>A0ABS2QPY5</accession>
<feature type="transmembrane region" description="Helical" evidence="7">
    <location>
        <begin position="223"/>
        <end position="246"/>
    </location>
</feature>
<dbReference type="RefSeq" id="WP_205182882.1">
    <property type="nucleotide sequence ID" value="NZ_JAFBFC010000001.1"/>
</dbReference>
<feature type="transmembrane region" description="Helical" evidence="7">
    <location>
        <begin position="141"/>
        <end position="165"/>
    </location>
</feature>
<evidence type="ECO:0000313" key="9">
    <source>
        <dbReference type="EMBL" id="MBM7701516.1"/>
    </source>
</evidence>
<proteinExistence type="predicted"/>
<evidence type="ECO:0000256" key="5">
    <source>
        <dbReference type="ARBA" id="ARBA00023136"/>
    </source>
</evidence>
<dbReference type="PROSITE" id="PS00217">
    <property type="entry name" value="SUGAR_TRANSPORT_2"/>
    <property type="match status" value="1"/>
</dbReference>
<feature type="transmembrane region" description="Helical" evidence="7">
    <location>
        <begin position="171"/>
        <end position="195"/>
    </location>
</feature>
<evidence type="ECO:0000259" key="8">
    <source>
        <dbReference type="PROSITE" id="PS50850"/>
    </source>
</evidence>
<keyword evidence="3 7" id="KW-0812">Transmembrane</keyword>
<dbReference type="InterPro" id="IPR020846">
    <property type="entry name" value="MFS_dom"/>
</dbReference>
<dbReference type="InterPro" id="IPR011701">
    <property type="entry name" value="MFS"/>
</dbReference>
<dbReference type="PROSITE" id="PS50850">
    <property type="entry name" value="MFS"/>
    <property type="match status" value="1"/>
</dbReference>
<feature type="transmembrane region" description="Helical" evidence="7">
    <location>
        <begin position="252"/>
        <end position="272"/>
    </location>
</feature>
<name>A0ABS2QPY5_9BACI</name>
<keyword evidence="5 7" id="KW-0472">Membrane</keyword>
<gene>
    <name evidence="9" type="ORF">JOC83_000342</name>
</gene>
<dbReference type="Gene3D" id="1.20.1250.20">
    <property type="entry name" value="MFS general substrate transporter like domains"/>
    <property type="match status" value="1"/>
</dbReference>
<keyword evidence="4 7" id="KW-1133">Transmembrane helix</keyword>
<evidence type="ECO:0000256" key="6">
    <source>
        <dbReference type="SAM" id="MobiDB-lite"/>
    </source>
</evidence>
<dbReference type="InterPro" id="IPR005829">
    <property type="entry name" value="Sugar_transporter_CS"/>
</dbReference>
<dbReference type="PANTHER" id="PTHR23526:SF2">
    <property type="entry name" value="MAJOR FACILITATOR SUPERFAMILY (MFS) PROFILE DOMAIN-CONTAINING PROTEIN"/>
    <property type="match status" value="1"/>
</dbReference>
<evidence type="ECO:0000313" key="10">
    <source>
        <dbReference type="Proteomes" id="UP000809829"/>
    </source>
</evidence>
<keyword evidence="10" id="KW-1185">Reference proteome</keyword>
<feature type="transmembrane region" description="Helical" evidence="7">
    <location>
        <begin position="379"/>
        <end position="397"/>
    </location>
</feature>
<evidence type="ECO:0000256" key="2">
    <source>
        <dbReference type="ARBA" id="ARBA00022448"/>
    </source>
</evidence>
<reference evidence="9 10" key="1">
    <citation type="submission" date="2021-01" db="EMBL/GenBank/DDBJ databases">
        <title>Genomic Encyclopedia of Type Strains, Phase IV (KMG-IV): sequencing the most valuable type-strain genomes for metagenomic binning, comparative biology and taxonomic classification.</title>
        <authorList>
            <person name="Goeker M."/>
        </authorList>
    </citation>
    <scope>NUCLEOTIDE SEQUENCE [LARGE SCALE GENOMIC DNA]</scope>
    <source>
        <strain evidence="9 10">DSM 104297</strain>
    </source>
</reference>
<feature type="transmembrane region" description="Helical" evidence="7">
    <location>
        <begin position="20"/>
        <end position="42"/>
    </location>
</feature>
<feature type="transmembrane region" description="Helical" evidence="7">
    <location>
        <begin position="284"/>
        <end position="303"/>
    </location>
</feature>
<sequence>MPLLKKVVGDVEVNKDLVLLLLIGGLYALSISISNSFVNVYLWKQSGKFSDLAIYNLAVVVLQPLTFIVAGKWAKKIDRVIVLRLGVSFLAVFYLVVLFVGTQASKFLLVLGALLGIGYGFYWLAFNVLTFEITEPDTRDFFNGFLGVLNSFAGMIGPLGAGLVISTFYEYIGYRIVFGFSLALFVSAVLLSFFLQRRPAEGQYMFREVLAERKRNKDWRRILNAHFFQGLREGTFIFVVSVLVFITTDSELALGTFGLVNSAVAFVGYYLASRFIKKEQRLKFILIGGCILYGSVFLLIFNLSYTKLILYAICIAIAYPILLVPYMSLTYDVIGRAKDIVQKRIEYIVVRELFLNIGRIVSITLFLLSVTLFDEHKSMPILLSIIGIGHTIIYFCVRNIPQQIDSGRGEEEKKPVTSPVLNEGDGESPA</sequence>
<comment type="caution">
    <text evidence="9">The sequence shown here is derived from an EMBL/GenBank/DDBJ whole genome shotgun (WGS) entry which is preliminary data.</text>
</comment>
<feature type="transmembrane region" description="Helical" evidence="7">
    <location>
        <begin position="54"/>
        <end position="74"/>
    </location>
</feature>
<dbReference type="Proteomes" id="UP000809829">
    <property type="component" value="Unassembled WGS sequence"/>
</dbReference>
<dbReference type="InterPro" id="IPR052528">
    <property type="entry name" value="Sugar_transport-like"/>
</dbReference>
<feature type="transmembrane region" description="Helical" evidence="7">
    <location>
        <begin position="353"/>
        <end position="373"/>
    </location>
</feature>
<feature type="region of interest" description="Disordered" evidence="6">
    <location>
        <begin position="407"/>
        <end position="430"/>
    </location>
</feature>
<dbReference type="SUPFAM" id="SSF103473">
    <property type="entry name" value="MFS general substrate transporter"/>
    <property type="match status" value="1"/>
</dbReference>
<organism evidence="9 10">
    <name type="scientific">Priestia iocasae</name>
    <dbReference type="NCBI Taxonomy" id="2291674"/>
    <lineage>
        <taxon>Bacteria</taxon>
        <taxon>Bacillati</taxon>
        <taxon>Bacillota</taxon>
        <taxon>Bacilli</taxon>
        <taxon>Bacillales</taxon>
        <taxon>Bacillaceae</taxon>
        <taxon>Priestia</taxon>
    </lineage>
</organism>
<evidence type="ECO:0000256" key="7">
    <source>
        <dbReference type="SAM" id="Phobius"/>
    </source>
</evidence>
<feature type="transmembrane region" description="Helical" evidence="7">
    <location>
        <begin position="107"/>
        <end position="129"/>
    </location>
</feature>
<feature type="transmembrane region" description="Helical" evidence="7">
    <location>
        <begin position="81"/>
        <end position="101"/>
    </location>
</feature>
<evidence type="ECO:0000256" key="3">
    <source>
        <dbReference type="ARBA" id="ARBA00022692"/>
    </source>
</evidence>
<comment type="subcellular location">
    <subcellularLocation>
        <location evidence="1">Cell membrane</location>
        <topology evidence="1">Multi-pass membrane protein</topology>
    </subcellularLocation>
</comment>
<feature type="domain" description="Major facilitator superfamily (MFS) profile" evidence="8">
    <location>
        <begin position="16"/>
        <end position="430"/>
    </location>
</feature>
<dbReference type="PANTHER" id="PTHR23526">
    <property type="entry name" value="INTEGRAL MEMBRANE TRANSPORT PROTEIN-RELATED"/>
    <property type="match status" value="1"/>
</dbReference>
<dbReference type="InterPro" id="IPR036259">
    <property type="entry name" value="MFS_trans_sf"/>
</dbReference>
<protein>
    <submittedName>
        <fullName evidence="9">YQGE family putative transporter</fullName>
    </submittedName>
</protein>
<keyword evidence="2" id="KW-0813">Transport</keyword>